<evidence type="ECO:0000313" key="2">
    <source>
        <dbReference type="EMBL" id="BAC51388.1"/>
    </source>
</evidence>
<protein>
    <submittedName>
        <fullName evidence="2">Blr6123 protein</fullName>
    </submittedName>
</protein>
<dbReference type="InParanoid" id="Q89H71"/>
<dbReference type="EMBL" id="BA000040">
    <property type="protein sequence ID" value="BAC51388.1"/>
    <property type="molecule type" value="Genomic_DNA"/>
</dbReference>
<feature type="region of interest" description="Disordered" evidence="1">
    <location>
        <begin position="1"/>
        <end position="20"/>
    </location>
</feature>
<dbReference type="Proteomes" id="UP000002526">
    <property type="component" value="Chromosome"/>
</dbReference>
<dbReference type="OrthoDB" id="8238255at2"/>
<keyword evidence="3" id="KW-1185">Reference proteome</keyword>
<dbReference type="HOGENOM" id="CLU_1709723_0_0_5"/>
<accession>Q89H71</accession>
<dbReference type="KEGG" id="bja:blr6123"/>
<organism evidence="2 3">
    <name type="scientific">Bradyrhizobium diazoefficiens (strain JCM 10833 / BCRC 13528 / IAM 13628 / NBRC 14792 / USDA 110)</name>
    <dbReference type="NCBI Taxonomy" id="224911"/>
    <lineage>
        <taxon>Bacteria</taxon>
        <taxon>Pseudomonadati</taxon>
        <taxon>Pseudomonadota</taxon>
        <taxon>Alphaproteobacteria</taxon>
        <taxon>Hyphomicrobiales</taxon>
        <taxon>Nitrobacteraceae</taxon>
        <taxon>Bradyrhizobium</taxon>
    </lineage>
</organism>
<dbReference type="AlphaFoldDB" id="Q89H71"/>
<sequence>MKRRRAGSRPGTKSRAPHFPCKAGTRRTLRRLSRIAKGLRTRCSKRALARIAKGAGLIHLVRAEFTNLSTEIPQPPSQPGMAERAIDAAADVSHTIGEVAGGLRAAVDRLTHVIDEARKPGKPLATVAAITREAPLASLFVAFLFGVAIARRR</sequence>
<gene>
    <name evidence="2" type="ordered locus">blr6123</name>
</gene>
<dbReference type="PATRIC" id="fig|224911.5.peg.6252"/>
<evidence type="ECO:0000313" key="3">
    <source>
        <dbReference type="Proteomes" id="UP000002526"/>
    </source>
</evidence>
<dbReference type="eggNOG" id="ENOG5030VP1">
    <property type="taxonomic scope" value="Bacteria"/>
</dbReference>
<dbReference type="EnsemblBacteria" id="BAC51388">
    <property type="protein sequence ID" value="BAC51388"/>
    <property type="gene ID" value="BAC51388"/>
</dbReference>
<reference evidence="3" key="1">
    <citation type="journal article" date="2002" name="DNA Res.">
        <title>Complete genomic sequence of nitrogen-fixing symbiotic bacterium Bradyrhizobium japonicum USDA110.</title>
        <authorList>
            <person name="Kaneko T."/>
            <person name="Nakamura Y."/>
            <person name="Sato S."/>
            <person name="Minamisawa K."/>
            <person name="Uchiumi T."/>
            <person name="Sasamoto S."/>
            <person name="Watanabe A."/>
            <person name="Idesawa K."/>
            <person name="Iriguchi M."/>
            <person name="Kawashima K."/>
            <person name="Kohara M."/>
            <person name="Matsumoto M."/>
            <person name="Shimpo S."/>
            <person name="Tsuruoka H."/>
            <person name="Wada T."/>
            <person name="Yamada M."/>
            <person name="Tabata S."/>
        </authorList>
    </citation>
    <scope>NUCLEOTIDE SEQUENCE [LARGE SCALE GENOMIC DNA]</scope>
    <source>
        <strain evidence="3">JCM 10833 / BCRC 13528 / IAM 13628 / NBRC 14792 / USDA 110</strain>
    </source>
</reference>
<proteinExistence type="predicted"/>
<name>Q89H71_BRADU</name>
<evidence type="ECO:0000256" key="1">
    <source>
        <dbReference type="SAM" id="MobiDB-lite"/>
    </source>
</evidence>